<reference evidence="1 2" key="1">
    <citation type="submission" date="2019-03" db="EMBL/GenBank/DDBJ databases">
        <title>Single cell metagenomics reveals metabolic interactions within the superorganism composed of flagellate Streblomastix strix and complex community of Bacteroidetes bacteria on its surface.</title>
        <authorList>
            <person name="Treitli S.C."/>
            <person name="Kolisko M."/>
            <person name="Husnik F."/>
            <person name="Keeling P."/>
            <person name="Hampl V."/>
        </authorList>
    </citation>
    <scope>NUCLEOTIDE SEQUENCE [LARGE SCALE GENOMIC DNA]</scope>
    <source>
        <strain evidence="1">ST1C</strain>
    </source>
</reference>
<comment type="caution">
    <text evidence="1">The sequence shown here is derived from an EMBL/GenBank/DDBJ whole genome shotgun (WGS) entry which is preliminary data.</text>
</comment>
<protein>
    <submittedName>
        <fullName evidence="1">Uncharacterized protein</fullName>
    </submittedName>
</protein>
<accession>A0A5J4U7T9</accession>
<feature type="non-terminal residue" evidence="1">
    <location>
        <position position="1"/>
    </location>
</feature>
<proteinExistence type="predicted"/>
<gene>
    <name evidence="1" type="ORF">EZS28_038095</name>
</gene>
<organism evidence="1 2">
    <name type="scientific">Streblomastix strix</name>
    <dbReference type="NCBI Taxonomy" id="222440"/>
    <lineage>
        <taxon>Eukaryota</taxon>
        <taxon>Metamonada</taxon>
        <taxon>Preaxostyla</taxon>
        <taxon>Oxymonadida</taxon>
        <taxon>Streblomastigidae</taxon>
        <taxon>Streblomastix</taxon>
    </lineage>
</organism>
<evidence type="ECO:0000313" key="2">
    <source>
        <dbReference type="Proteomes" id="UP000324800"/>
    </source>
</evidence>
<dbReference type="Proteomes" id="UP000324800">
    <property type="component" value="Unassembled WGS sequence"/>
</dbReference>
<dbReference type="EMBL" id="SNRW01019439">
    <property type="protein sequence ID" value="KAA6366378.1"/>
    <property type="molecule type" value="Genomic_DNA"/>
</dbReference>
<sequence length="52" mass="5742">LHSQPTDTQHSKVVTINPQFFCSGNWLSLFTDLSLSDTDNLGIDDADDEFGV</sequence>
<dbReference type="AlphaFoldDB" id="A0A5J4U7T9"/>
<name>A0A5J4U7T9_9EUKA</name>
<evidence type="ECO:0000313" key="1">
    <source>
        <dbReference type="EMBL" id="KAA6366378.1"/>
    </source>
</evidence>